<name>A0A497Y578_9SPHI</name>
<dbReference type="Proteomes" id="UP000273898">
    <property type="component" value="Unassembled WGS sequence"/>
</dbReference>
<sequence>MPQAAQGSGYPFQSFLKKNQKRISTAIPHAKPIAVKKASVIHLPWPPKPDGTDAGKVYCFYQ</sequence>
<evidence type="ECO:0000313" key="2">
    <source>
        <dbReference type="Proteomes" id="UP000273898"/>
    </source>
</evidence>
<gene>
    <name evidence="1" type="ORF">BCL90_2778</name>
</gene>
<evidence type="ECO:0000313" key="1">
    <source>
        <dbReference type="EMBL" id="RLJ77674.1"/>
    </source>
</evidence>
<organism evidence="1 2">
    <name type="scientific">Pedobacter alluvionis</name>
    <dbReference type="NCBI Taxonomy" id="475253"/>
    <lineage>
        <taxon>Bacteria</taxon>
        <taxon>Pseudomonadati</taxon>
        <taxon>Bacteroidota</taxon>
        <taxon>Sphingobacteriia</taxon>
        <taxon>Sphingobacteriales</taxon>
        <taxon>Sphingobacteriaceae</taxon>
        <taxon>Pedobacter</taxon>
    </lineage>
</organism>
<comment type="caution">
    <text evidence="1">The sequence shown here is derived from an EMBL/GenBank/DDBJ whole genome shotgun (WGS) entry which is preliminary data.</text>
</comment>
<accession>A0A497Y578</accession>
<dbReference type="AlphaFoldDB" id="A0A497Y578"/>
<dbReference type="EMBL" id="RCCK01000011">
    <property type="protein sequence ID" value="RLJ77674.1"/>
    <property type="molecule type" value="Genomic_DNA"/>
</dbReference>
<reference evidence="1 2" key="1">
    <citation type="submission" date="2018-10" db="EMBL/GenBank/DDBJ databases">
        <title>Genomic Encyclopedia of Archaeal and Bacterial Type Strains, Phase II (KMG-II): from individual species to whole genera.</title>
        <authorList>
            <person name="Goeker M."/>
        </authorList>
    </citation>
    <scope>NUCLEOTIDE SEQUENCE [LARGE SCALE GENOMIC DNA]</scope>
    <source>
        <strain evidence="1 2">DSM 19624</strain>
    </source>
</reference>
<proteinExistence type="predicted"/>
<protein>
    <submittedName>
        <fullName evidence="1">Uncharacterized protein</fullName>
    </submittedName>
</protein>